<dbReference type="RefSeq" id="WP_092542271.1">
    <property type="nucleotide sequence ID" value="NZ_FOKV01000003.1"/>
</dbReference>
<dbReference type="InterPro" id="IPR025665">
    <property type="entry name" value="Beta-barrel_OMP_2"/>
</dbReference>
<keyword evidence="3" id="KW-1185">Reference proteome</keyword>
<dbReference type="Pfam" id="PF13568">
    <property type="entry name" value="OMP_b-brl_2"/>
    <property type="match status" value="1"/>
</dbReference>
<gene>
    <name evidence="2" type="ORF">SAMN04487907_103392</name>
</gene>
<sequence>MNIRNLFFIVLFFSVFKITAQDHQFGVKAGGNLAKFTDASGNDYRFRNRGDFKFKPGFYAGAFYAFRSGNYQFQPEVLFGLQGSKVVKDDLSVPAFDYYGNPISSSTYEYKYSIHELSILVPLMSRFYVTNGLFFEAGPQFAFIVDRNLQSDYQVIEGESDNFIMRDGDSFDAGLNLGVAHHINKTILVNFRTYFGAIKRENEIRGIVLNLGVEYRIW</sequence>
<name>A0A1I1ICK6_9FLAO</name>
<dbReference type="OrthoDB" id="947434at2"/>
<dbReference type="EMBL" id="FOKV01000003">
    <property type="protein sequence ID" value="SFC33954.1"/>
    <property type="molecule type" value="Genomic_DNA"/>
</dbReference>
<accession>A0A1I1ICK6</accession>
<dbReference type="Proteomes" id="UP000199438">
    <property type="component" value="Unassembled WGS sequence"/>
</dbReference>
<proteinExistence type="predicted"/>
<evidence type="ECO:0000313" key="3">
    <source>
        <dbReference type="Proteomes" id="UP000199438"/>
    </source>
</evidence>
<protein>
    <submittedName>
        <fullName evidence="2">Outer membrane protein beta-barrel domain-containing protein</fullName>
    </submittedName>
</protein>
<evidence type="ECO:0000259" key="1">
    <source>
        <dbReference type="Pfam" id="PF13568"/>
    </source>
</evidence>
<organism evidence="2 3">
    <name type="scientific">Zunongwangia mangrovi</name>
    <dbReference type="NCBI Taxonomy" id="1334022"/>
    <lineage>
        <taxon>Bacteria</taxon>
        <taxon>Pseudomonadati</taxon>
        <taxon>Bacteroidota</taxon>
        <taxon>Flavobacteriia</taxon>
        <taxon>Flavobacteriales</taxon>
        <taxon>Flavobacteriaceae</taxon>
        <taxon>Zunongwangia</taxon>
    </lineage>
</organism>
<dbReference type="STRING" id="1334022.SAMN04487907_103392"/>
<reference evidence="3" key="1">
    <citation type="submission" date="2016-10" db="EMBL/GenBank/DDBJ databases">
        <authorList>
            <person name="Varghese N."/>
            <person name="Submissions S."/>
        </authorList>
    </citation>
    <scope>NUCLEOTIDE SEQUENCE [LARGE SCALE GENOMIC DNA]</scope>
    <source>
        <strain evidence="3">DSM 24499</strain>
    </source>
</reference>
<evidence type="ECO:0000313" key="2">
    <source>
        <dbReference type="EMBL" id="SFC33954.1"/>
    </source>
</evidence>
<feature type="domain" description="Outer membrane protein beta-barrel" evidence="1">
    <location>
        <begin position="20"/>
        <end position="196"/>
    </location>
</feature>
<dbReference type="AlphaFoldDB" id="A0A1I1ICK6"/>